<name>A0AAV9EPM5_ACOCL</name>
<evidence type="ECO:0000313" key="1">
    <source>
        <dbReference type="EMBL" id="KAK1314879.1"/>
    </source>
</evidence>
<dbReference type="AlphaFoldDB" id="A0AAV9EPM5"/>
<sequence>MDVVAFQNTGEEIGWTGHVTDRRSMIGRALKTGGSRGAHYLPLLSRPLAVPEAGGSGIRGRGAGCQCGLPEGALLREGVAVVDESWAVAAAVVAVAVGRLTEAVMRIDALHNLAAAS</sequence>
<accession>A0AAV9EPM5</accession>
<gene>
    <name evidence="1" type="ORF">QJS10_CPA06g00698</name>
</gene>
<reference evidence="1" key="2">
    <citation type="submission" date="2023-06" db="EMBL/GenBank/DDBJ databases">
        <authorList>
            <person name="Ma L."/>
            <person name="Liu K.-W."/>
            <person name="Li Z."/>
            <person name="Hsiao Y.-Y."/>
            <person name="Qi Y."/>
            <person name="Fu T."/>
            <person name="Tang G."/>
            <person name="Zhang D."/>
            <person name="Sun W.-H."/>
            <person name="Liu D.-K."/>
            <person name="Li Y."/>
            <person name="Chen G.-Z."/>
            <person name="Liu X.-D."/>
            <person name="Liao X.-Y."/>
            <person name="Jiang Y.-T."/>
            <person name="Yu X."/>
            <person name="Hao Y."/>
            <person name="Huang J."/>
            <person name="Zhao X.-W."/>
            <person name="Ke S."/>
            <person name="Chen Y.-Y."/>
            <person name="Wu W.-L."/>
            <person name="Hsu J.-L."/>
            <person name="Lin Y.-F."/>
            <person name="Huang M.-D."/>
            <person name="Li C.-Y."/>
            <person name="Huang L."/>
            <person name="Wang Z.-W."/>
            <person name="Zhao X."/>
            <person name="Zhong W.-Y."/>
            <person name="Peng D.-H."/>
            <person name="Ahmad S."/>
            <person name="Lan S."/>
            <person name="Zhang J.-S."/>
            <person name="Tsai W.-C."/>
            <person name="Van De Peer Y."/>
            <person name="Liu Z.-J."/>
        </authorList>
    </citation>
    <scope>NUCLEOTIDE SEQUENCE</scope>
    <source>
        <strain evidence="1">CP</strain>
        <tissue evidence="1">Leaves</tissue>
    </source>
</reference>
<comment type="caution">
    <text evidence="1">The sequence shown here is derived from an EMBL/GenBank/DDBJ whole genome shotgun (WGS) entry which is preliminary data.</text>
</comment>
<evidence type="ECO:0000313" key="2">
    <source>
        <dbReference type="Proteomes" id="UP001180020"/>
    </source>
</evidence>
<dbReference type="Proteomes" id="UP001180020">
    <property type="component" value="Unassembled WGS sequence"/>
</dbReference>
<organism evidence="1 2">
    <name type="scientific">Acorus calamus</name>
    <name type="common">Sweet flag</name>
    <dbReference type="NCBI Taxonomy" id="4465"/>
    <lineage>
        <taxon>Eukaryota</taxon>
        <taxon>Viridiplantae</taxon>
        <taxon>Streptophyta</taxon>
        <taxon>Embryophyta</taxon>
        <taxon>Tracheophyta</taxon>
        <taxon>Spermatophyta</taxon>
        <taxon>Magnoliopsida</taxon>
        <taxon>Liliopsida</taxon>
        <taxon>Acoraceae</taxon>
        <taxon>Acorus</taxon>
    </lineage>
</organism>
<protein>
    <submittedName>
        <fullName evidence="1">Uncharacterized protein</fullName>
    </submittedName>
</protein>
<keyword evidence="2" id="KW-1185">Reference proteome</keyword>
<dbReference type="EMBL" id="JAUJYO010000006">
    <property type="protein sequence ID" value="KAK1314879.1"/>
    <property type="molecule type" value="Genomic_DNA"/>
</dbReference>
<proteinExistence type="predicted"/>
<reference evidence="1" key="1">
    <citation type="journal article" date="2023" name="Nat. Commun.">
        <title>Diploid and tetraploid genomes of Acorus and the evolution of monocots.</title>
        <authorList>
            <person name="Ma L."/>
            <person name="Liu K.W."/>
            <person name="Li Z."/>
            <person name="Hsiao Y.Y."/>
            <person name="Qi Y."/>
            <person name="Fu T."/>
            <person name="Tang G.D."/>
            <person name="Zhang D."/>
            <person name="Sun W.H."/>
            <person name="Liu D.K."/>
            <person name="Li Y."/>
            <person name="Chen G.Z."/>
            <person name="Liu X.D."/>
            <person name="Liao X.Y."/>
            <person name="Jiang Y.T."/>
            <person name="Yu X."/>
            <person name="Hao Y."/>
            <person name="Huang J."/>
            <person name="Zhao X.W."/>
            <person name="Ke S."/>
            <person name="Chen Y.Y."/>
            <person name="Wu W.L."/>
            <person name="Hsu J.L."/>
            <person name="Lin Y.F."/>
            <person name="Huang M.D."/>
            <person name="Li C.Y."/>
            <person name="Huang L."/>
            <person name="Wang Z.W."/>
            <person name="Zhao X."/>
            <person name="Zhong W.Y."/>
            <person name="Peng D.H."/>
            <person name="Ahmad S."/>
            <person name="Lan S."/>
            <person name="Zhang J.S."/>
            <person name="Tsai W.C."/>
            <person name="Van de Peer Y."/>
            <person name="Liu Z.J."/>
        </authorList>
    </citation>
    <scope>NUCLEOTIDE SEQUENCE</scope>
    <source>
        <strain evidence="1">CP</strain>
    </source>
</reference>